<keyword evidence="1" id="KW-0853">WD repeat</keyword>
<dbReference type="HOGENOM" id="CLU_003598_0_0_1"/>
<dbReference type="SUPFAM" id="SSF69322">
    <property type="entry name" value="Tricorn protease domain 2"/>
    <property type="match status" value="1"/>
</dbReference>
<name>Q24CI8_TETTS</name>
<dbReference type="PANTHER" id="PTHR32215:SF0">
    <property type="entry name" value="CILIA- AND FLAGELLA-ASSOCIATED PROTEIN 57"/>
    <property type="match status" value="1"/>
</dbReference>
<dbReference type="PANTHER" id="PTHR32215">
    <property type="entry name" value="CILIA- AND FLAGELLA-ASSOCIATED PROTEIN 57"/>
    <property type="match status" value="1"/>
</dbReference>
<keyword evidence="2" id="KW-0175">Coiled coil</keyword>
<feature type="repeat" description="WD" evidence="1">
    <location>
        <begin position="420"/>
        <end position="461"/>
    </location>
</feature>
<dbReference type="STRING" id="312017.Q24CI8"/>
<dbReference type="OrthoDB" id="47276at2759"/>
<feature type="region of interest" description="Disordered" evidence="3">
    <location>
        <begin position="1211"/>
        <end position="1253"/>
    </location>
</feature>
<reference evidence="5" key="1">
    <citation type="journal article" date="2006" name="PLoS Biol.">
        <title>Macronuclear genome sequence of the ciliate Tetrahymena thermophila, a model eukaryote.</title>
        <authorList>
            <person name="Eisen J.A."/>
            <person name="Coyne R.S."/>
            <person name="Wu M."/>
            <person name="Wu D."/>
            <person name="Thiagarajan M."/>
            <person name="Wortman J.R."/>
            <person name="Badger J.H."/>
            <person name="Ren Q."/>
            <person name="Amedeo P."/>
            <person name="Jones K.M."/>
            <person name="Tallon L.J."/>
            <person name="Delcher A.L."/>
            <person name="Salzberg S.L."/>
            <person name="Silva J.C."/>
            <person name="Haas B.J."/>
            <person name="Majoros W.H."/>
            <person name="Farzad M."/>
            <person name="Carlton J.M."/>
            <person name="Smith R.K. Jr."/>
            <person name="Garg J."/>
            <person name="Pearlman R.E."/>
            <person name="Karrer K.M."/>
            <person name="Sun L."/>
            <person name="Manning G."/>
            <person name="Elde N.C."/>
            <person name="Turkewitz A.P."/>
            <person name="Asai D.J."/>
            <person name="Wilkes D.E."/>
            <person name="Wang Y."/>
            <person name="Cai H."/>
            <person name="Collins K."/>
            <person name="Stewart B.A."/>
            <person name="Lee S.R."/>
            <person name="Wilamowska K."/>
            <person name="Weinberg Z."/>
            <person name="Ruzzo W.L."/>
            <person name="Wloga D."/>
            <person name="Gaertig J."/>
            <person name="Frankel J."/>
            <person name="Tsao C.-C."/>
            <person name="Gorovsky M.A."/>
            <person name="Keeling P.J."/>
            <person name="Waller R.F."/>
            <person name="Patron N.J."/>
            <person name="Cherry J.M."/>
            <person name="Stover N.A."/>
            <person name="Krieger C.J."/>
            <person name="del Toro C."/>
            <person name="Ryder H.F."/>
            <person name="Williamson S.C."/>
            <person name="Barbeau R.A."/>
            <person name="Hamilton E.P."/>
            <person name="Orias E."/>
        </authorList>
    </citation>
    <scope>NUCLEOTIDE SEQUENCE [LARGE SCALE GENOMIC DNA]</scope>
    <source>
        <strain evidence="5">SB210</strain>
    </source>
</reference>
<dbReference type="InterPro" id="IPR052993">
    <property type="entry name" value="CFA-57"/>
</dbReference>
<dbReference type="Proteomes" id="UP000009168">
    <property type="component" value="Unassembled WGS sequence"/>
</dbReference>
<dbReference type="KEGG" id="tet:TTHERM_00929540"/>
<evidence type="ECO:0000313" key="4">
    <source>
        <dbReference type="EMBL" id="EAS05472.2"/>
    </source>
</evidence>
<dbReference type="SUPFAM" id="SSF50998">
    <property type="entry name" value="Quinoprotein alcohol dehydrogenase-like"/>
    <property type="match status" value="1"/>
</dbReference>
<feature type="coiled-coil region" evidence="2">
    <location>
        <begin position="1117"/>
        <end position="1173"/>
    </location>
</feature>
<dbReference type="InterPro" id="IPR001680">
    <property type="entry name" value="WD40_rpt"/>
</dbReference>
<dbReference type="SMART" id="SM00320">
    <property type="entry name" value="WD40"/>
    <property type="match status" value="5"/>
</dbReference>
<dbReference type="GeneID" id="7824336"/>
<feature type="compositionally biased region" description="Basic and acidic residues" evidence="3">
    <location>
        <begin position="935"/>
        <end position="944"/>
    </location>
</feature>
<feature type="region of interest" description="Disordered" evidence="3">
    <location>
        <begin position="146"/>
        <end position="169"/>
    </location>
</feature>
<dbReference type="RefSeq" id="XP_001025717.2">
    <property type="nucleotide sequence ID" value="XM_001025717.2"/>
</dbReference>
<evidence type="ECO:0000313" key="5">
    <source>
        <dbReference type="Proteomes" id="UP000009168"/>
    </source>
</evidence>
<dbReference type="InterPro" id="IPR015943">
    <property type="entry name" value="WD40/YVTN_repeat-like_dom_sf"/>
</dbReference>
<dbReference type="InParanoid" id="Q24CI8"/>
<evidence type="ECO:0000256" key="3">
    <source>
        <dbReference type="SAM" id="MobiDB-lite"/>
    </source>
</evidence>
<dbReference type="PROSITE" id="PS50082">
    <property type="entry name" value="WD_REPEATS_2"/>
    <property type="match status" value="2"/>
</dbReference>
<dbReference type="Pfam" id="PF00400">
    <property type="entry name" value="WD40"/>
    <property type="match status" value="3"/>
</dbReference>
<feature type="coiled-coil region" evidence="2">
    <location>
        <begin position="1268"/>
        <end position="1295"/>
    </location>
</feature>
<evidence type="ECO:0000256" key="1">
    <source>
        <dbReference type="PROSITE-ProRule" id="PRU00221"/>
    </source>
</evidence>
<organism evidence="4 5">
    <name type="scientific">Tetrahymena thermophila (strain SB210)</name>
    <dbReference type="NCBI Taxonomy" id="312017"/>
    <lineage>
        <taxon>Eukaryota</taxon>
        <taxon>Sar</taxon>
        <taxon>Alveolata</taxon>
        <taxon>Ciliophora</taxon>
        <taxon>Intramacronucleata</taxon>
        <taxon>Oligohymenophorea</taxon>
        <taxon>Hymenostomatida</taxon>
        <taxon>Tetrahymenina</taxon>
        <taxon>Tetrahymenidae</taxon>
        <taxon>Tetrahymena</taxon>
    </lineage>
</organism>
<dbReference type="eggNOG" id="ENOG502QTIS">
    <property type="taxonomic scope" value="Eukaryota"/>
</dbReference>
<proteinExistence type="predicted"/>
<dbReference type="InterPro" id="IPR011047">
    <property type="entry name" value="Quinoprotein_ADH-like_sf"/>
</dbReference>
<dbReference type="PROSITE" id="PS50294">
    <property type="entry name" value="WD_REPEATS_REGION"/>
    <property type="match status" value="1"/>
</dbReference>
<feature type="coiled-coil region" evidence="2">
    <location>
        <begin position="754"/>
        <end position="825"/>
    </location>
</feature>
<feature type="repeat" description="WD" evidence="1">
    <location>
        <begin position="556"/>
        <end position="591"/>
    </location>
</feature>
<feature type="coiled-coil region" evidence="2">
    <location>
        <begin position="1047"/>
        <end position="1074"/>
    </location>
</feature>
<gene>
    <name evidence="4" type="ORF">TTHERM_00929540</name>
</gene>
<dbReference type="Gene3D" id="2.130.10.10">
    <property type="entry name" value="YVTN repeat-like/Quinoprotein amine dehydrogenase"/>
    <property type="match status" value="3"/>
</dbReference>
<protein>
    <submittedName>
        <fullName evidence="4">WD40 domain protein</fullName>
    </submittedName>
</protein>
<sequence length="1298" mass="151416">MQLPSIGNTQHIQLKFAFGINTNIKNNLYFLDEEKIIYPAGYNIVQYNIQDKTQVYYQGLTDYRGISCIELSPLRRWLAVGLKGAKFDNEKFDNPSIAIYDTITQRKKHILNFKEVKIKYWVSLAFPSSQQEAKHLVSLSGNCLSERHKDKESKDRDSKEKQSSAQQGSDKIEGEIIACYWNLSGSGKILAWVQVSLANIDAFEISINKNDTSFFSCIGRKVFKCFKKIDSVEEGDRQADDKQKGEKQKGEKYKATLKNHCTQLNGAPQELSQDYTCHTWLTCDNNLIVCTANGEIIVCNENAEFIEVLKQSPVFINKQSWRIECINTYSKGFIVGAKDSSIYVYRATNDDKNRYEEVNRVLFKQYSDLKDLYVTGLSITPHSEDKIACSLSNNQIYSIKLKRDSIYSSDSDEQIEQVSLAFHSGPINGMDICIRKPLIATCGKDKTIKVWNYEEKTLELSWLFNEEAYCIALHPSGLHMIVCLNDKLRWMNICLHQSSNSNKSKHYKEITQFKQCKEVRFSNGGHYFAAIDGTQSSQLIKVFRFYTGEQPPSLVFKGHTGRVKSLAWSKDDSLLASCGVDGMVYIWRIDNDSGDLRLYENSHKSIQLSCVALNMDTQMIYSCGSDRFLHQGFIFDSSQQARKINQEVQLNQIAFTSTNKIMFAGIADEQRSSGAVRCILFTTPTNNKFYDYPAHDEQGIEKLRITYDDKYLITAGRDGCIMLFEIKDKDARGMRLKEGYPKNAEEILVTRQDLDDLKNTIDNYQSLIGEFNNQTLNNQTNQKDEQIKQLQERLQKSLEHNKTAYEQLQEKKRDIEKKYDEELKIMKEKFEAEIQELDTSYQRKVMDEVEKHESVKKVHEIQRNKNNRERQQKAMQCQMQAQSLDQEYQQKLHEERSQRERVQNDIDKMQKDNDEIYRQIEQETKEEIENLNNKNLEHEAEVKERHKKAKSDAAITTKKIDQKKKDSEQYEEQFRLHQKQLKKLREENETLLKEIQQQKEIIQERDKTIGKQEKQIYKQKKKSQNLEKFKFVLDHKIKELKRDIGPREDEIARMKEETNQMDQLLKKYNSYNNHLGNAVDELYTAQELMNSEIKNQRTVISSTNNKIKRFKDDLYKAVQHIQDYEKLQQHVNELKRLYANKNIERNKNDEQILQEYENQKAHLQYKVQRLKKYLKQDNQIHKDYNLGLMSNNVNLIKEINILRKQIKDIQKGEGGQTGKPAEHARSLTTSFKRARTAGVRSNSKNGNRPDEIDEALNDPAIQQKQQILVMQSDDITQLRVQLEELHEENRALTVSNNF</sequence>
<accession>Q24CI8</accession>
<keyword evidence="5" id="KW-1185">Reference proteome</keyword>
<feature type="region of interest" description="Disordered" evidence="3">
    <location>
        <begin position="933"/>
        <end position="953"/>
    </location>
</feature>
<dbReference type="EMBL" id="GG662368">
    <property type="protein sequence ID" value="EAS05472.2"/>
    <property type="molecule type" value="Genomic_DNA"/>
</dbReference>
<evidence type="ECO:0000256" key="2">
    <source>
        <dbReference type="SAM" id="Coils"/>
    </source>
</evidence>
<feature type="compositionally biased region" description="Basic and acidic residues" evidence="3">
    <location>
        <begin position="146"/>
        <end position="162"/>
    </location>
</feature>